<protein>
    <submittedName>
        <fullName evidence="1">Uncharacterized protein</fullName>
    </submittedName>
</protein>
<dbReference type="RefSeq" id="WP_203006931.1">
    <property type="nucleotide sequence ID" value="NZ_JADWYU010000395.1"/>
</dbReference>
<evidence type="ECO:0000313" key="1">
    <source>
        <dbReference type="EMBL" id="MBL7632288.1"/>
    </source>
</evidence>
<evidence type="ECO:0000313" key="2">
    <source>
        <dbReference type="Proteomes" id="UP000604475"/>
    </source>
</evidence>
<reference evidence="1" key="1">
    <citation type="submission" date="2020-12" db="EMBL/GenBank/DDBJ databases">
        <title>Genomic characterization of non-nitrogen-fixing Frankia strains.</title>
        <authorList>
            <person name="Carlos-Shanley C."/>
            <person name="Guerra T."/>
            <person name="Hahn D."/>
        </authorList>
    </citation>
    <scope>NUCLEOTIDE SEQUENCE</scope>
    <source>
        <strain evidence="1">CN6</strain>
    </source>
</reference>
<organism evidence="1 2">
    <name type="scientific">Frankia nepalensis</name>
    <dbReference type="NCBI Taxonomy" id="1836974"/>
    <lineage>
        <taxon>Bacteria</taxon>
        <taxon>Bacillati</taxon>
        <taxon>Actinomycetota</taxon>
        <taxon>Actinomycetes</taxon>
        <taxon>Frankiales</taxon>
        <taxon>Frankiaceae</taxon>
        <taxon>Frankia</taxon>
    </lineage>
</organism>
<sequence>MLDRAPLMPARVRVAYYVLAFQRLVRDRELSDLMLYTEAIKVLYLLADNAPRLQRDLRRDLEGAMLERAVGELAAAAARDADATRVDAQAHSRSGNGRD</sequence>
<comment type="caution">
    <text evidence="1">The sequence shown here is derived from an EMBL/GenBank/DDBJ whole genome shotgun (WGS) entry which is preliminary data.</text>
</comment>
<name>A0A937RT41_9ACTN</name>
<keyword evidence="2" id="KW-1185">Reference proteome</keyword>
<gene>
    <name evidence="1" type="ORF">I7412_35080</name>
</gene>
<dbReference type="Proteomes" id="UP000604475">
    <property type="component" value="Unassembled WGS sequence"/>
</dbReference>
<dbReference type="EMBL" id="JAEACQ010000305">
    <property type="protein sequence ID" value="MBL7632288.1"/>
    <property type="molecule type" value="Genomic_DNA"/>
</dbReference>
<proteinExistence type="predicted"/>
<accession>A0A937RT41</accession>
<dbReference type="AlphaFoldDB" id="A0A937RT41"/>